<organism evidence="2 3">
    <name type="scientific">Cylicocyclus nassatus</name>
    <name type="common">Nematode worm</name>
    <dbReference type="NCBI Taxonomy" id="53992"/>
    <lineage>
        <taxon>Eukaryota</taxon>
        <taxon>Metazoa</taxon>
        <taxon>Ecdysozoa</taxon>
        <taxon>Nematoda</taxon>
        <taxon>Chromadorea</taxon>
        <taxon>Rhabditida</taxon>
        <taxon>Rhabditina</taxon>
        <taxon>Rhabditomorpha</taxon>
        <taxon>Strongyloidea</taxon>
        <taxon>Strongylidae</taxon>
        <taxon>Cylicocyclus</taxon>
    </lineage>
</organism>
<keyword evidence="1" id="KW-1133">Transmembrane helix</keyword>
<feature type="transmembrane region" description="Helical" evidence="1">
    <location>
        <begin position="46"/>
        <end position="64"/>
    </location>
</feature>
<dbReference type="AlphaFoldDB" id="A0AA36MBJ0"/>
<evidence type="ECO:0000313" key="2">
    <source>
        <dbReference type="EMBL" id="CAJ0606829.1"/>
    </source>
</evidence>
<keyword evidence="1" id="KW-0472">Membrane</keyword>
<protein>
    <submittedName>
        <fullName evidence="2">Uncharacterized protein</fullName>
    </submittedName>
</protein>
<reference evidence="2" key="1">
    <citation type="submission" date="2023-07" db="EMBL/GenBank/DDBJ databases">
        <authorList>
            <consortium name="CYATHOMIX"/>
        </authorList>
    </citation>
    <scope>NUCLEOTIDE SEQUENCE</scope>
    <source>
        <strain evidence="2">N/A</strain>
    </source>
</reference>
<dbReference type="EMBL" id="CATQJL010000316">
    <property type="protein sequence ID" value="CAJ0606829.1"/>
    <property type="molecule type" value="Genomic_DNA"/>
</dbReference>
<dbReference type="Proteomes" id="UP001176961">
    <property type="component" value="Unassembled WGS sequence"/>
</dbReference>
<gene>
    <name evidence="2" type="ORF">CYNAS_LOCUS18812</name>
</gene>
<evidence type="ECO:0000313" key="3">
    <source>
        <dbReference type="Proteomes" id="UP001176961"/>
    </source>
</evidence>
<keyword evidence="1" id="KW-0812">Transmembrane</keyword>
<proteinExistence type="predicted"/>
<keyword evidence="3" id="KW-1185">Reference proteome</keyword>
<sequence length="79" mass="9135">MHWKHRLNFLATISIGGGARILRRAQNVCKTALTSYAVHLAQSARAIFLLIVHLHTVYLCLYSCRISEHKFMKLYVSYE</sequence>
<name>A0AA36MBJ0_CYLNA</name>
<accession>A0AA36MBJ0</accession>
<comment type="caution">
    <text evidence="2">The sequence shown here is derived from an EMBL/GenBank/DDBJ whole genome shotgun (WGS) entry which is preliminary data.</text>
</comment>
<evidence type="ECO:0000256" key="1">
    <source>
        <dbReference type="SAM" id="Phobius"/>
    </source>
</evidence>